<gene>
    <name evidence="1" type="ORF">GLE_0174</name>
</gene>
<evidence type="ECO:0000313" key="1">
    <source>
        <dbReference type="EMBL" id="ALN55533.1"/>
    </source>
</evidence>
<protein>
    <submittedName>
        <fullName evidence="1">Uncharacterized protein</fullName>
    </submittedName>
</protein>
<dbReference type="EMBL" id="CP013140">
    <property type="protein sequence ID" value="ALN55533.1"/>
    <property type="molecule type" value="Genomic_DNA"/>
</dbReference>
<evidence type="ECO:0000313" key="2">
    <source>
        <dbReference type="Proteomes" id="UP000061569"/>
    </source>
</evidence>
<name>A0A0S2DAV6_LYSEN</name>
<organism evidence="1 2">
    <name type="scientific">Lysobacter enzymogenes</name>
    <dbReference type="NCBI Taxonomy" id="69"/>
    <lineage>
        <taxon>Bacteria</taxon>
        <taxon>Pseudomonadati</taxon>
        <taxon>Pseudomonadota</taxon>
        <taxon>Gammaproteobacteria</taxon>
        <taxon>Lysobacterales</taxon>
        <taxon>Lysobacteraceae</taxon>
        <taxon>Lysobacter</taxon>
    </lineage>
</organism>
<accession>A0A0S2DAV6</accession>
<sequence>MKWMAAAALMLAPVLAWAQTGTCPEFKNPELKWNQRQGDNYTLCYAELPGTLGASTGFGIYLGHRTFKPDKKAKAEKGTVGAQQVQWYTKATPGNARPYSREAMIVVPGAKPKSKLKVYAWIDASSAEQLNQAFTIARQVALN</sequence>
<dbReference type="AlphaFoldDB" id="A0A0S2DAV6"/>
<dbReference type="OrthoDB" id="6024486at2"/>
<dbReference type="RefSeq" id="WP_057945849.1">
    <property type="nucleotide sequence ID" value="NZ_CP067396.1"/>
</dbReference>
<proteinExistence type="predicted"/>
<dbReference type="KEGG" id="lez:GLE_0174"/>
<dbReference type="PATRIC" id="fig|69.6.peg.176"/>
<dbReference type="Proteomes" id="UP000061569">
    <property type="component" value="Chromosome"/>
</dbReference>
<reference evidence="1 2" key="1">
    <citation type="submission" date="2015-11" db="EMBL/GenBank/DDBJ databases">
        <title>Genome sequences of Lysobacter enzymogenes strain C3 and Lysobacter antibioticus ATCC 29479.</title>
        <authorList>
            <person name="Kobayashi D.Y."/>
        </authorList>
    </citation>
    <scope>NUCLEOTIDE SEQUENCE [LARGE SCALE GENOMIC DNA]</scope>
    <source>
        <strain evidence="1 2">C3</strain>
    </source>
</reference>